<feature type="transmembrane region" description="Helical" evidence="6">
    <location>
        <begin position="447"/>
        <end position="469"/>
    </location>
</feature>
<feature type="domain" description="ABC transmembrane type-1" evidence="7">
    <location>
        <begin position="441"/>
        <end position="725"/>
    </location>
</feature>
<keyword evidence="5 6" id="KW-0472">Membrane</keyword>
<dbReference type="AlphaFoldDB" id="C6CQA5"/>
<feature type="transmembrane region" description="Helical" evidence="6">
    <location>
        <begin position="591"/>
        <end position="614"/>
    </location>
</feature>
<feature type="transmembrane region" description="Helical" evidence="6">
    <location>
        <begin position="508"/>
        <end position="530"/>
    </location>
</feature>
<feature type="transmembrane region" description="Helical" evidence="6">
    <location>
        <begin position="635"/>
        <end position="655"/>
    </location>
</feature>
<feature type="transmembrane region" description="Helical" evidence="6">
    <location>
        <begin position="542"/>
        <end position="568"/>
    </location>
</feature>
<dbReference type="EMBL" id="CP001655">
    <property type="protein sequence ID" value="ACT06101.1"/>
    <property type="molecule type" value="Genomic_DNA"/>
</dbReference>
<protein>
    <submittedName>
        <fullName evidence="8">Binding-protein-dependent transport systems inner membrane component</fullName>
    </submittedName>
</protein>
<organism evidence="8 9">
    <name type="scientific">Dickeya chrysanthemi (strain Ech1591)</name>
    <name type="common">Dickeya zeae (strain Ech1591)</name>
    <dbReference type="NCBI Taxonomy" id="561229"/>
    <lineage>
        <taxon>Bacteria</taxon>
        <taxon>Pseudomonadati</taxon>
        <taxon>Pseudomonadota</taxon>
        <taxon>Gammaproteobacteria</taxon>
        <taxon>Enterobacterales</taxon>
        <taxon>Pectobacteriaceae</taxon>
        <taxon>Dickeya</taxon>
    </lineage>
</organism>
<feature type="transmembrane region" description="Helical" evidence="6">
    <location>
        <begin position="20"/>
        <end position="45"/>
    </location>
</feature>
<dbReference type="SUPFAM" id="SSF50969">
    <property type="entry name" value="YVTN repeat-like/Quinoprotein amine dehydrogenase"/>
    <property type="match status" value="1"/>
</dbReference>
<dbReference type="InterPro" id="IPR015943">
    <property type="entry name" value="WD40/YVTN_repeat-like_dom_sf"/>
</dbReference>
<evidence type="ECO:0000256" key="1">
    <source>
        <dbReference type="ARBA" id="ARBA00004429"/>
    </source>
</evidence>
<evidence type="ECO:0000256" key="5">
    <source>
        <dbReference type="ARBA" id="ARBA00023136"/>
    </source>
</evidence>
<evidence type="ECO:0000313" key="8">
    <source>
        <dbReference type="EMBL" id="ACT06101.1"/>
    </source>
</evidence>
<keyword evidence="3 6" id="KW-0812">Transmembrane</keyword>
<dbReference type="HOGENOM" id="CLU_013803_0_0_6"/>
<proteinExistence type="inferred from homology"/>
<evidence type="ECO:0000256" key="2">
    <source>
        <dbReference type="ARBA" id="ARBA00022519"/>
    </source>
</evidence>
<feature type="transmembrane region" description="Helical" evidence="6">
    <location>
        <begin position="481"/>
        <end position="502"/>
    </location>
</feature>
<sequence precursor="true">MADSGNLAYRDRRRALIDRLTRRIVVGSGWLVLLALVLIFFYLLYVVVPLFSSVSIRPLAPVTADMREPTLTLGISDNGRWAFRVDAAGYGEFIALERAQVVARESVAPAVTLAAMSAGERPLLVLGQADGALSVVRPEWPLSGDDTPQWRYPLGKRPRLLGGTVQPLRQLAVAESGDMLRVARVTDDNRLQLYSLQLDALQLDSLPVDALPLVSASRDEPATAEIQPIGQTALTEPADQVLLTPDGQQIYTLSANRLTVWQLGEQVLTARETVTLPGTAPLSLALLAGGHSLLVKSADGRVSQWFDTPTAAGPRLSEIRTFPTVGRQLQLVTEPRRRVFATLDPQGHFSLFASKQSGELMSALLAPPAGKAAFSPRGRALLLETATGWQPYQLDNAYPDIGWRGLWQKLWYESYPEPDYVWQPTAADDGYQAKFSLIPLLSGTFKAALYAMLFAAPLALAAAMYTACFMTPALRRWIKPAMEIMGALPTVVIGLIAALWLAPHMATYLAAILLLPPLWGAAVLGCGWWLEQWPARWRRGVLAGWDALLLIPAMLLTLALACWLGPWLELRLLGQPLWQWMGDHFSQRNTLVAGVALGFALIPLIFSLAEDALFSVPPRLSQGSLALGATAWQTLWRVVLPSASSGIFAALMLSFGRAVGETMIVLMATGNTPVMDNSLFQGLRSLAANIAIEMPEAAMSSAHYRVLFLAALVLFLFTFVVNSLAEVIRQRLRRRYRDEGELS</sequence>
<dbReference type="PROSITE" id="PS50928">
    <property type="entry name" value="ABC_TM1"/>
    <property type="match status" value="1"/>
</dbReference>
<keyword evidence="6" id="KW-0813">Transport</keyword>
<reference evidence="8 9" key="1">
    <citation type="submission" date="2009-06" db="EMBL/GenBank/DDBJ databases">
        <title>Complete sequence of Dickeya zeae Ech1591.</title>
        <authorList>
            <consortium name="US DOE Joint Genome Institute"/>
            <person name="Lucas S."/>
            <person name="Copeland A."/>
            <person name="Lapidus A."/>
            <person name="Glavina del Rio T."/>
            <person name="Tice H."/>
            <person name="Bruce D."/>
            <person name="Goodwin L."/>
            <person name="Pitluck S."/>
            <person name="Chertkov O."/>
            <person name="Brettin T."/>
            <person name="Detter J.C."/>
            <person name="Han C."/>
            <person name="Larimer F."/>
            <person name="Land M."/>
            <person name="Hauser L."/>
            <person name="Kyrpides N."/>
            <person name="Ovchinnikova G."/>
            <person name="Balakrishnan V."/>
            <person name="Glasner J."/>
            <person name="Perna N.T."/>
        </authorList>
    </citation>
    <scope>NUCLEOTIDE SEQUENCE [LARGE SCALE GENOMIC DNA]</scope>
    <source>
        <strain evidence="8 9">Ech1591</strain>
    </source>
</reference>
<dbReference type="STRING" id="561229.Dd1591_1237"/>
<dbReference type="InterPro" id="IPR035906">
    <property type="entry name" value="MetI-like_sf"/>
</dbReference>
<keyword evidence="2" id="KW-0997">Cell inner membrane</keyword>
<accession>C6CQA5</accession>
<feature type="transmembrane region" description="Helical" evidence="6">
    <location>
        <begin position="704"/>
        <end position="725"/>
    </location>
</feature>
<dbReference type="KEGG" id="dze:Dd1591_1237"/>
<keyword evidence="4 6" id="KW-1133">Transmembrane helix</keyword>
<dbReference type="GO" id="GO:0055085">
    <property type="term" value="P:transmembrane transport"/>
    <property type="evidence" value="ECO:0007669"/>
    <property type="project" value="InterPro"/>
</dbReference>
<dbReference type="GO" id="GO:0005886">
    <property type="term" value="C:plasma membrane"/>
    <property type="evidence" value="ECO:0007669"/>
    <property type="project" value="UniProtKB-SubCell"/>
</dbReference>
<dbReference type="OrthoDB" id="9785113at2"/>
<dbReference type="PANTHER" id="PTHR42727">
    <property type="entry name" value="PHOSPHATE TRANSPORT SYSTEM PERMEASE PROTEIN"/>
    <property type="match status" value="1"/>
</dbReference>
<comment type="similarity">
    <text evidence="6">Belongs to the binding-protein-dependent transport system permease family.</text>
</comment>
<comment type="subcellular location">
    <subcellularLocation>
        <location evidence="1">Cell inner membrane</location>
        <topology evidence="1">Multi-pass membrane protein</topology>
    </subcellularLocation>
    <subcellularLocation>
        <location evidence="6">Cell membrane</location>
        <topology evidence="6">Multi-pass membrane protein</topology>
    </subcellularLocation>
</comment>
<dbReference type="eggNOG" id="COG4590">
    <property type="taxonomic scope" value="Bacteria"/>
</dbReference>
<evidence type="ECO:0000256" key="3">
    <source>
        <dbReference type="ARBA" id="ARBA00022692"/>
    </source>
</evidence>
<dbReference type="CDD" id="cd06261">
    <property type="entry name" value="TM_PBP2"/>
    <property type="match status" value="1"/>
</dbReference>
<dbReference type="GeneID" id="45079351"/>
<dbReference type="Gene3D" id="1.10.3720.10">
    <property type="entry name" value="MetI-like"/>
    <property type="match status" value="2"/>
</dbReference>
<name>C6CQA5_DICC1</name>
<dbReference type="Proteomes" id="UP000002735">
    <property type="component" value="Chromosome"/>
</dbReference>
<gene>
    <name evidence="8" type="ordered locus">Dd1591_1237</name>
</gene>
<dbReference type="InterPro" id="IPR011044">
    <property type="entry name" value="Quino_amine_DH_bsu"/>
</dbReference>
<evidence type="ECO:0000313" key="9">
    <source>
        <dbReference type="Proteomes" id="UP000002735"/>
    </source>
</evidence>
<evidence type="ECO:0000256" key="6">
    <source>
        <dbReference type="RuleBase" id="RU363032"/>
    </source>
</evidence>
<dbReference type="Gene3D" id="2.130.10.10">
    <property type="entry name" value="YVTN repeat-like/Quinoprotein amine dehydrogenase"/>
    <property type="match status" value="1"/>
</dbReference>
<dbReference type="Pfam" id="PF00528">
    <property type="entry name" value="BPD_transp_1"/>
    <property type="match status" value="1"/>
</dbReference>
<dbReference type="RefSeq" id="WP_012768978.1">
    <property type="nucleotide sequence ID" value="NC_012912.1"/>
</dbReference>
<evidence type="ECO:0000259" key="7">
    <source>
        <dbReference type="PROSITE" id="PS50928"/>
    </source>
</evidence>
<dbReference type="PANTHER" id="PTHR42727:SF1">
    <property type="entry name" value="PHOSPHATE TRANSPORT SYSTEM PERMEASE"/>
    <property type="match status" value="1"/>
</dbReference>
<evidence type="ECO:0000256" key="4">
    <source>
        <dbReference type="ARBA" id="ARBA00022989"/>
    </source>
</evidence>
<dbReference type="InterPro" id="IPR000515">
    <property type="entry name" value="MetI-like"/>
</dbReference>
<dbReference type="SUPFAM" id="SSF161098">
    <property type="entry name" value="MetI-like"/>
    <property type="match status" value="2"/>
</dbReference>
<keyword evidence="2" id="KW-1003">Cell membrane</keyword>